<keyword evidence="2" id="KW-1185">Reference proteome</keyword>
<gene>
    <name evidence="1" type="ORF">JK386_10025</name>
</gene>
<evidence type="ECO:0000313" key="1">
    <source>
        <dbReference type="EMBL" id="MBM9460242.1"/>
    </source>
</evidence>
<dbReference type="AlphaFoldDB" id="A0A939BW57"/>
<proteinExistence type="predicted"/>
<dbReference type="EMBL" id="JAERTX010000007">
    <property type="protein sequence ID" value="MBM9460242.1"/>
    <property type="molecule type" value="Genomic_DNA"/>
</dbReference>
<comment type="caution">
    <text evidence="1">The sequence shown here is derived from an EMBL/GenBank/DDBJ whole genome shotgun (WGS) entry which is preliminary data.</text>
</comment>
<reference evidence="1" key="1">
    <citation type="submission" date="2021-01" db="EMBL/GenBank/DDBJ databases">
        <title>Novel species in genus Nocardioides.</title>
        <authorList>
            <person name="Zhang G."/>
        </authorList>
    </citation>
    <scope>NUCLEOTIDE SEQUENCE</scope>
    <source>
        <strain evidence="1">Zg-536</strain>
    </source>
</reference>
<sequence>MPARGGAGRARTEDGMTVAQQRVAVVKALKAHGAKARRGHLRLTVGELHWYVDPLVEGVGQRAALRLEVGCWSAQLPPEPDGGAVDCPLLLDLPVGDDPVGAVADLVARVGSIGDLPTLAVRLEDLPGALVDRKLRDLLATQP</sequence>
<evidence type="ECO:0000313" key="2">
    <source>
        <dbReference type="Proteomes" id="UP000663791"/>
    </source>
</evidence>
<dbReference type="RefSeq" id="WP_205291547.1">
    <property type="nucleotide sequence ID" value="NZ_CP074406.1"/>
</dbReference>
<organism evidence="1 2">
    <name type="scientific">Nocardioides faecalis</name>
    <dbReference type="NCBI Taxonomy" id="2803858"/>
    <lineage>
        <taxon>Bacteria</taxon>
        <taxon>Bacillati</taxon>
        <taxon>Actinomycetota</taxon>
        <taxon>Actinomycetes</taxon>
        <taxon>Propionibacteriales</taxon>
        <taxon>Nocardioidaceae</taxon>
        <taxon>Nocardioides</taxon>
    </lineage>
</organism>
<name>A0A939BW57_9ACTN</name>
<dbReference type="Proteomes" id="UP000663791">
    <property type="component" value="Unassembled WGS sequence"/>
</dbReference>
<accession>A0A939BW57</accession>
<protein>
    <submittedName>
        <fullName evidence="1">Uncharacterized protein</fullName>
    </submittedName>
</protein>